<name>A0A9E8RWX3_9BACI</name>
<dbReference type="PROSITE" id="PS00061">
    <property type="entry name" value="ADH_SHORT"/>
    <property type="match status" value="1"/>
</dbReference>
<keyword evidence="2" id="KW-0560">Oxidoreductase</keyword>
<dbReference type="SUPFAM" id="SSF51735">
    <property type="entry name" value="NAD(P)-binding Rossmann-fold domains"/>
    <property type="match status" value="1"/>
</dbReference>
<dbReference type="PRINTS" id="PR00080">
    <property type="entry name" value="SDRFAMILY"/>
</dbReference>
<dbReference type="PRINTS" id="PR00081">
    <property type="entry name" value="GDHRDH"/>
</dbReference>
<keyword evidence="5" id="KW-1185">Reference proteome</keyword>
<evidence type="ECO:0000313" key="4">
    <source>
        <dbReference type="EMBL" id="WAA08897.1"/>
    </source>
</evidence>
<dbReference type="InterPro" id="IPR002347">
    <property type="entry name" value="SDR_fam"/>
</dbReference>
<evidence type="ECO:0000256" key="2">
    <source>
        <dbReference type="ARBA" id="ARBA00023002"/>
    </source>
</evidence>
<gene>
    <name evidence="4" type="ORF">OE104_09790</name>
</gene>
<accession>A0A9E8RWX3</accession>
<dbReference type="Pfam" id="PF00106">
    <property type="entry name" value="adh_short"/>
    <property type="match status" value="1"/>
</dbReference>
<dbReference type="KEGG" id="faf:OE104_09790"/>
<dbReference type="CDD" id="cd05233">
    <property type="entry name" value="SDR_c"/>
    <property type="match status" value="1"/>
</dbReference>
<reference evidence="4" key="1">
    <citation type="submission" date="2022-09" db="EMBL/GenBank/DDBJ databases">
        <title>Complete Genomes of Fervidibacillus albus and Fervidibacillus halotolerans isolated from tidal flat sediments.</title>
        <authorList>
            <person name="Kwon K.K."/>
            <person name="Yang S.-H."/>
            <person name="Park M.J."/>
            <person name="Oh H.-M."/>
        </authorList>
    </citation>
    <scope>NUCLEOTIDE SEQUENCE</scope>
    <source>
        <strain evidence="4">MEBiC13591</strain>
    </source>
</reference>
<dbReference type="AlphaFoldDB" id="A0A9E8RWX3"/>
<comment type="similarity">
    <text evidence="1 3">Belongs to the short-chain dehydrogenases/reductases (SDR) family.</text>
</comment>
<proteinExistence type="inferred from homology"/>
<organism evidence="4 5">
    <name type="scientific">Fervidibacillus albus</name>
    <dbReference type="NCBI Taxonomy" id="2980026"/>
    <lineage>
        <taxon>Bacteria</taxon>
        <taxon>Bacillati</taxon>
        <taxon>Bacillota</taxon>
        <taxon>Bacilli</taxon>
        <taxon>Bacillales</taxon>
        <taxon>Bacillaceae</taxon>
        <taxon>Fervidibacillus</taxon>
    </lineage>
</organism>
<evidence type="ECO:0000256" key="1">
    <source>
        <dbReference type="ARBA" id="ARBA00006484"/>
    </source>
</evidence>
<dbReference type="InterPro" id="IPR020904">
    <property type="entry name" value="Sc_DH/Rdtase_CS"/>
</dbReference>
<sequence>MKYTVITGASSGIGYYSALAFAKRGKNLILVARREDKLMELKEQVKEISDQVDVQIFVYDLSVTENAHKFYEAVRDFDIETWINNAGIGNWGIVGEQSIAKIEQMIRLNIETLTILSSLYVRDYANVEGTQLINVSSGGGYRILPNNIIYCATKFFVSSFTEGLAHELVSQGAKLKAKVLAPAVTATEFLNTAMESDEFSYEKSVPKYHTAEEMAQFIIELYEGNQVVGKVDATTYDFLLQDPIFPHAFHQ</sequence>
<protein>
    <submittedName>
        <fullName evidence="4">SDR family NAD(P)-dependent oxidoreductase</fullName>
    </submittedName>
</protein>
<evidence type="ECO:0000256" key="3">
    <source>
        <dbReference type="RuleBase" id="RU000363"/>
    </source>
</evidence>
<dbReference type="PANTHER" id="PTHR42901:SF1">
    <property type="entry name" value="ALCOHOL DEHYDROGENASE"/>
    <property type="match status" value="1"/>
</dbReference>
<dbReference type="RefSeq" id="WP_275416681.1">
    <property type="nucleotide sequence ID" value="NZ_CP106878.1"/>
</dbReference>
<dbReference type="EMBL" id="CP106878">
    <property type="protein sequence ID" value="WAA08897.1"/>
    <property type="molecule type" value="Genomic_DNA"/>
</dbReference>
<dbReference type="PANTHER" id="PTHR42901">
    <property type="entry name" value="ALCOHOL DEHYDROGENASE"/>
    <property type="match status" value="1"/>
</dbReference>
<dbReference type="Gene3D" id="3.40.50.720">
    <property type="entry name" value="NAD(P)-binding Rossmann-like Domain"/>
    <property type="match status" value="1"/>
</dbReference>
<evidence type="ECO:0000313" key="5">
    <source>
        <dbReference type="Proteomes" id="UP001164718"/>
    </source>
</evidence>
<dbReference type="GO" id="GO:0016491">
    <property type="term" value="F:oxidoreductase activity"/>
    <property type="evidence" value="ECO:0007669"/>
    <property type="project" value="UniProtKB-KW"/>
</dbReference>
<dbReference type="Proteomes" id="UP001164718">
    <property type="component" value="Chromosome"/>
</dbReference>
<dbReference type="InterPro" id="IPR036291">
    <property type="entry name" value="NAD(P)-bd_dom_sf"/>
</dbReference>